<dbReference type="EMBL" id="CADCXU010019635">
    <property type="protein sequence ID" value="CAB0007844.1"/>
    <property type="molecule type" value="Genomic_DNA"/>
</dbReference>
<proteinExistence type="predicted"/>
<evidence type="ECO:0000313" key="1">
    <source>
        <dbReference type="EMBL" id="CAB0007844.1"/>
    </source>
</evidence>
<sequence>MASCRKDQDVIHDALRFSAQSPKADMSRERPSCASVREVHLFWADSFGRNSDERAIPRQVNGFRIAGCRAELPTTV</sequence>
<protein>
    <submittedName>
        <fullName evidence="1">Uncharacterized protein</fullName>
    </submittedName>
</protein>
<organism evidence="1 2">
    <name type="scientific">Nesidiocoris tenuis</name>
    <dbReference type="NCBI Taxonomy" id="355587"/>
    <lineage>
        <taxon>Eukaryota</taxon>
        <taxon>Metazoa</taxon>
        <taxon>Ecdysozoa</taxon>
        <taxon>Arthropoda</taxon>
        <taxon>Hexapoda</taxon>
        <taxon>Insecta</taxon>
        <taxon>Pterygota</taxon>
        <taxon>Neoptera</taxon>
        <taxon>Paraneoptera</taxon>
        <taxon>Hemiptera</taxon>
        <taxon>Heteroptera</taxon>
        <taxon>Panheteroptera</taxon>
        <taxon>Cimicomorpha</taxon>
        <taxon>Miridae</taxon>
        <taxon>Dicyphina</taxon>
        <taxon>Nesidiocoris</taxon>
    </lineage>
</organism>
<accession>A0A6H5GXA3</accession>
<reference evidence="1 2" key="1">
    <citation type="submission" date="2020-02" db="EMBL/GenBank/DDBJ databases">
        <authorList>
            <person name="Ferguson B K."/>
        </authorList>
    </citation>
    <scope>NUCLEOTIDE SEQUENCE [LARGE SCALE GENOMIC DNA]</scope>
</reference>
<gene>
    <name evidence="1" type="ORF">NTEN_LOCUS13092</name>
</gene>
<keyword evidence="2" id="KW-1185">Reference proteome</keyword>
<name>A0A6H5GXA3_9HEMI</name>
<evidence type="ECO:0000313" key="2">
    <source>
        <dbReference type="Proteomes" id="UP000479000"/>
    </source>
</evidence>
<dbReference type="AlphaFoldDB" id="A0A6H5GXA3"/>
<dbReference type="Proteomes" id="UP000479000">
    <property type="component" value="Unassembled WGS sequence"/>
</dbReference>